<reference evidence="3" key="1">
    <citation type="submission" date="2021-03" db="EMBL/GenBank/DDBJ databases">
        <authorList>
            <person name="Bekaert M."/>
        </authorList>
    </citation>
    <scope>NUCLEOTIDE SEQUENCE</scope>
</reference>
<proteinExistence type="predicted"/>
<protein>
    <submittedName>
        <fullName evidence="3">Uncharacterized protein</fullName>
    </submittedName>
</protein>
<feature type="signal peptide" evidence="2">
    <location>
        <begin position="1"/>
        <end position="30"/>
    </location>
</feature>
<dbReference type="OrthoDB" id="6130877at2759"/>
<name>A0A8S3R8H0_MYTED</name>
<keyword evidence="1" id="KW-1133">Transmembrane helix</keyword>
<dbReference type="EMBL" id="CAJPWZ010000910">
    <property type="protein sequence ID" value="CAG2203061.1"/>
    <property type="molecule type" value="Genomic_DNA"/>
</dbReference>
<dbReference type="AlphaFoldDB" id="A0A8S3R8H0"/>
<dbReference type="Gene3D" id="1.20.140.150">
    <property type="match status" value="1"/>
</dbReference>
<gene>
    <name evidence="3" type="ORF">MEDL_17561</name>
</gene>
<keyword evidence="2" id="KW-0732">Signal</keyword>
<dbReference type="Proteomes" id="UP000683360">
    <property type="component" value="Unassembled WGS sequence"/>
</dbReference>
<keyword evidence="4" id="KW-1185">Reference proteome</keyword>
<sequence>MGCLSQPYILLLTSAALILIAISVASGTLAKSVKWTFYNEAIDYGFGYILYMYAYQNLWTSYDIWKTGDQVYTKVFIPTEFRDDSWRLIPRLLILTAVGLGLLSFIVLLVGSLVPVFNRKPAVLNAWRIGSSGISLCAGGLLVSCLVFYEDHYQSILSVLFDDPANQYPAKKNISVGFYLTAFASAMFFASSIINIVNVVILIKANKASVKPTELLQETKEKNTSQTKDLQ</sequence>
<feature type="chain" id="PRO_5035821120" evidence="2">
    <location>
        <begin position="31"/>
        <end position="231"/>
    </location>
</feature>
<feature type="transmembrane region" description="Helical" evidence="1">
    <location>
        <begin position="178"/>
        <end position="203"/>
    </location>
</feature>
<accession>A0A8S3R8H0</accession>
<keyword evidence="1" id="KW-0812">Transmembrane</keyword>
<evidence type="ECO:0000256" key="1">
    <source>
        <dbReference type="SAM" id="Phobius"/>
    </source>
</evidence>
<keyword evidence="1" id="KW-0472">Membrane</keyword>
<evidence type="ECO:0000313" key="4">
    <source>
        <dbReference type="Proteomes" id="UP000683360"/>
    </source>
</evidence>
<feature type="transmembrane region" description="Helical" evidence="1">
    <location>
        <begin position="129"/>
        <end position="149"/>
    </location>
</feature>
<comment type="caution">
    <text evidence="3">The sequence shown here is derived from an EMBL/GenBank/DDBJ whole genome shotgun (WGS) entry which is preliminary data.</text>
</comment>
<evidence type="ECO:0000313" key="3">
    <source>
        <dbReference type="EMBL" id="CAG2203061.1"/>
    </source>
</evidence>
<organism evidence="3 4">
    <name type="scientific">Mytilus edulis</name>
    <name type="common">Blue mussel</name>
    <dbReference type="NCBI Taxonomy" id="6550"/>
    <lineage>
        <taxon>Eukaryota</taxon>
        <taxon>Metazoa</taxon>
        <taxon>Spiralia</taxon>
        <taxon>Lophotrochozoa</taxon>
        <taxon>Mollusca</taxon>
        <taxon>Bivalvia</taxon>
        <taxon>Autobranchia</taxon>
        <taxon>Pteriomorphia</taxon>
        <taxon>Mytilida</taxon>
        <taxon>Mytiloidea</taxon>
        <taxon>Mytilidae</taxon>
        <taxon>Mytilinae</taxon>
        <taxon>Mytilus</taxon>
    </lineage>
</organism>
<feature type="transmembrane region" description="Helical" evidence="1">
    <location>
        <begin position="92"/>
        <end position="117"/>
    </location>
</feature>
<evidence type="ECO:0000256" key="2">
    <source>
        <dbReference type="SAM" id="SignalP"/>
    </source>
</evidence>